<keyword evidence="2" id="KW-1185">Reference proteome</keyword>
<accession>A0A0B5AXJ4</accession>
<sequence>MKKSERILELMVALQKELESLPKEMSELSDKISDYDTVNSEMYHTLLSFNPSASESAKFVKNWQKALRERLEVKKEFQRLKTLQGQLNSLLKNVSATGSNLKKRILAKGNPFTYKTEVGMKIIEDSFHNFEGRVTYPVVFRGRKAGNGNKEAQKSKVQPIQTVPATPTVLDKKTMGTSQSSLPSEEVLKNISTCHLDSYNGNIYLLTKDFVIDRFSSWEDLVSYLNKSPIRSLFIDRKTRHEMQSEIAKALKLSEGNPETKNTLKKMFEKNQLKSSDARKNKIRLFEELHSFPLGKYQLPGQSDQQKKSS</sequence>
<proteinExistence type="predicted"/>
<geneLocation type="plasmid" evidence="2"/>
<protein>
    <submittedName>
        <fullName evidence="1">Uncharacterized protein</fullName>
    </submittedName>
</protein>
<evidence type="ECO:0000313" key="2">
    <source>
        <dbReference type="Proteomes" id="UP000031449"/>
    </source>
</evidence>
<keyword evidence="1" id="KW-0614">Plasmid</keyword>
<dbReference type="BioCyc" id="JESP1508404:G14D9-13244-MONOMER"/>
<reference evidence="1 2" key="1">
    <citation type="submission" date="2014-08" db="EMBL/GenBank/DDBJ databases">
        <title>Complete genome of a marine bacteria Jeotgalibacillus malaysiensis.</title>
        <authorList>
            <person name="Yaakop A.S."/>
            <person name="Chan K.-G."/>
            <person name="Goh K.M."/>
        </authorList>
    </citation>
    <scope>NUCLEOTIDE SEQUENCE [LARGE SCALE GENOMIC DNA]</scope>
    <source>
        <strain evidence="1 2">D5</strain>
        <plasmid evidence="2">Plasmid</plasmid>
    </source>
</reference>
<gene>
    <name evidence="1" type="ORF">JMA_39600</name>
</gene>
<dbReference type="HOGENOM" id="CLU_896525_0_0_9"/>
<dbReference type="EMBL" id="CP009417">
    <property type="protein sequence ID" value="AJD93278.1"/>
    <property type="molecule type" value="Genomic_DNA"/>
</dbReference>
<organism evidence="1 2">
    <name type="scientific">Jeotgalibacillus malaysiensis</name>
    <dbReference type="NCBI Taxonomy" id="1508404"/>
    <lineage>
        <taxon>Bacteria</taxon>
        <taxon>Bacillati</taxon>
        <taxon>Bacillota</taxon>
        <taxon>Bacilli</taxon>
        <taxon>Bacillales</taxon>
        <taxon>Caryophanaceae</taxon>
        <taxon>Jeotgalibacillus</taxon>
    </lineage>
</organism>
<dbReference type="AlphaFoldDB" id="A0A0B5AXJ4"/>
<evidence type="ECO:0000313" key="1">
    <source>
        <dbReference type="EMBL" id="AJD93278.1"/>
    </source>
</evidence>
<dbReference type="KEGG" id="jeo:JMA_39600"/>
<name>A0A0B5AXJ4_9BACL</name>
<dbReference type="Proteomes" id="UP000031449">
    <property type="component" value="Plasmid unnamed"/>
</dbReference>